<dbReference type="Proteomes" id="UP000761534">
    <property type="component" value="Unassembled WGS sequence"/>
</dbReference>
<evidence type="ECO:0000256" key="13">
    <source>
        <dbReference type="RuleBase" id="RU000461"/>
    </source>
</evidence>
<dbReference type="InterPro" id="IPR002401">
    <property type="entry name" value="Cyt_P450_E_grp-I"/>
</dbReference>
<comment type="caution">
    <text evidence="14">The sequence shown here is derived from an EMBL/GenBank/DDBJ whole genome shotgun (WGS) entry which is preliminary data.</text>
</comment>
<dbReference type="GO" id="GO:0016705">
    <property type="term" value="F:oxidoreductase activity, acting on paired donors, with incorporation or reduction of molecular oxygen"/>
    <property type="evidence" value="ECO:0007669"/>
    <property type="project" value="InterPro"/>
</dbReference>
<dbReference type="OrthoDB" id="1470350at2759"/>
<keyword evidence="11" id="KW-0472">Membrane</keyword>
<evidence type="ECO:0000256" key="6">
    <source>
        <dbReference type="ARBA" id="ARBA00022723"/>
    </source>
</evidence>
<dbReference type="PANTHER" id="PTHR24305">
    <property type="entry name" value="CYTOCHROME P450"/>
    <property type="match status" value="1"/>
</dbReference>
<feature type="binding site" description="axial binding residue" evidence="12">
    <location>
        <position position="441"/>
    </location>
    <ligand>
        <name>heme</name>
        <dbReference type="ChEBI" id="CHEBI:30413"/>
    </ligand>
    <ligandPart>
        <name>Fe</name>
        <dbReference type="ChEBI" id="CHEBI:18248"/>
    </ligandPart>
</feature>
<evidence type="ECO:0000256" key="3">
    <source>
        <dbReference type="ARBA" id="ARBA00010617"/>
    </source>
</evidence>
<evidence type="ECO:0008006" key="16">
    <source>
        <dbReference type="Google" id="ProtNLM"/>
    </source>
</evidence>
<accession>A0A642VEE5</accession>
<dbReference type="VEuPathDB" id="FungiDB:TRICI_000067"/>
<dbReference type="PRINTS" id="PR00385">
    <property type="entry name" value="P450"/>
</dbReference>
<keyword evidence="10 13" id="KW-0503">Monooxygenase</keyword>
<evidence type="ECO:0000313" key="14">
    <source>
        <dbReference type="EMBL" id="KAA8917759.1"/>
    </source>
</evidence>
<keyword evidence="15" id="KW-1185">Reference proteome</keyword>
<dbReference type="PRINTS" id="PR00463">
    <property type="entry name" value="EP450I"/>
</dbReference>
<sequence length="529" mass="59828">MFTLNLLALCLLLYPVGLAVYRLFFHPIRGYPGPFINKLTGIPELKHAFKGDRHLYLFRLHQKYGPVVRYAPNKLSFNTAGSVNDIYVGNKPNIQKSEFYDAFPAIKGFPSTHSAIDKKVHGRKRRVLSHAFSTHAIESMDQYIFQNVRIFCNLLGDPVRDAVQVSSTDEKASASPVKNVSRLASYLTFDVMGELCFGKSFGMLTHPDIRFVSMLIDSAAHRHSVVGSYTLLDKLHLDKVFFHNLANRRERYMAYSRAQAAERTARKDAEERKDFFYHLLHAKDPETGEGFQMNELWSESNLLIVAGSDTSSTAIASTLRFLALYPEVRQKLTSEIRERFSSPNEIRGKALSEIPYLRACIDEAMRLAPPVPGVLPRITLSDSVIDGHFVPAGVEIGTCAYALHHNPLVYKDAETYRPERWLSEDAPRSAFVPFSVGSRSCLGRSLAYVELDMAIARTVFMYDFSTYLEGDCGTGEYGLGYSSILEYPEGSEKLRPGEHKEDFRTWDHFTCYKDGPLIRFTTVNCDTEN</sequence>
<evidence type="ECO:0000256" key="9">
    <source>
        <dbReference type="ARBA" id="ARBA00023004"/>
    </source>
</evidence>
<dbReference type="FunFam" id="1.10.630.10:FF:000063">
    <property type="entry name" value="Cytochrome P450 monooxygenase"/>
    <property type="match status" value="1"/>
</dbReference>
<comment type="subcellular location">
    <subcellularLocation>
        <location evidence="2">Membrane</location>
    </subcellularLocation>
</comment>
<keyword evidence="8 13" id="KW-0560">Oxidoreductase</keyword>
<reference evidence="14" key="1">
    <citation type="journal article" date="2019" name="G3 (Bethesda)">
        <title>Genome Assemblies of Two Rare Opportunistic Yeast Pathogens: Diutina rugosa (syn. Candida rugosa) and Trichomonascus ciferrii (syn. Candida ciferrii).</title>
        <authorList>
            <person name="Mixao V."/>
            <person name="Saus E."/>
            <person name="Hansen A.P."/>
            <person name="Lass-Florl C."/>
            <person name="Gabaldon T."/>
        </authorList>
    </citation>
    <scope>NUCLEOTIDE SEQUENCE</scope>
    <source>
        <strain evidence="14">CBS 4856</strain>
    </source>
</reference>
<dbReference type="Pfam" id="PF00067">
    <property type="entry name" value="p450"/>
    <property type="match status" value="1"/>
</dbReference>
<keyword evidence="6 12" id="KW-0479">Metal-binding</keyword>
<dbReference type="InterPro" id="IPR036396">
    <property type="entry name" value="Cyt_P450_sf"/>
</dbReference>
<dbReference type="InterPro" id="IPR001128">
    <property type="entry name" value="Cyt_P450"/>
</dbReference>
<organism evidence="14 15">
    <name type="scientific">Trichomonascus ciferrii</name>
    <dbReference type="NCBI Taxonomy" id="44093"/>
    <lineage>
        <taxon>Eukaryota</taxon>
        <taxon>Fungi</taxon>
        <taxon>Dikarya</taxon>
        <taxon>Ascomycota</taxon>
        <taxon>Saccharomycotina</taxon>
        <taxon>Dipodascomycetes</taxon>
        <taxon>Dipodascales</taxon>
        <taxon>Trichomonascaceae</taxon>
        <taxon>Trichomonascus</taxon>
        <taxon>Trichomonascus ciferrii complex</taxon>
    </lineage>
</organism>
<dbReference type="GO" id="GO:1902181">
    <property type="term" value="P:verruculogen biosynthetic process"/>
    <property type="evidence" value="ECO:0007669"/>
    <property type="project" value="UniProtKB-ARBA"/>
</dbReference>
<dbReference type="SUPFAM" id="SSF48264">
    <property type="entry name" value="Cytochrome P450"/>
    <property type="match status" value="1"/>
</dbReference>
<dbReference type="AlphaFoldDB" id="A0A642VEE5"/>
<evidence type="ECO:0000313" key="15">
    <source>
        <dbReference type="Proteomes" id="UP000761534"/>
    </source>
</evidence>
<dbReference type="GO" id="GO:0016020">
    <property type="term" value="C:membrane"/>
    <property type="evidence" value="ECO:0007669"/>
    <property type="project" value="UniProtKB-SubCell"/>
</dbReference>
<evidence type="ECO:0000256" key="1">
    <source>
        <dbReference type="ARBA" id="ARBA00001971"/>
    </source>
</evidence>
<evidence type="ECO:0000256" key="8">
    <source>
        <dbReference type="ARBA" id="ARBA00023002"/>
    </source>
</evidence>
<keyword evidence="4 12" id="KW-0349">Heme</keyword>
<dbReference type="GO" id="GO:0005506">
    <property type="term" value="F:iron ion binding"/>
    <property type="evidence" value="ECO:0007669"/>
    <property type="project" value="InterPro"/>
</dbReference>
<gene>
    <name evidence="14" type="ORF">TRICI_000067</name>
</gene>
<protein>
    <recommendedName>
        <fullName evidence="16">Cytochrome P450</fullName>
    </recommendedName>
</protein>
<evidence type="ECO:0000256" key="11">
    <source>
        <dbReference type="ARBA" id="ARBA00023136"/>
    </source>
</evidence>
<evidence type="ECO:0000256" key="4">
    <source>
        <dbReference type="ARBA" id="ARBA00022617"/>
    </source>
</evidence>
<dbReference type="InterPro" id="IPR017972">
    <property type="entry name" value="Cyt_P450_CS"/>
</dbReference>
<evidence type="ECO:0000256" key="5">
    <source>
        <dbReference type="ARBA" id="ARBA00022692"/>
    </source>
</evidence>
<comment type="cofactor">
    <cofactor evidence="1 12">
        <name>heme</name>
        <dbReference type="ChEBI" id="CHEBI:30413"/>
    </cofactor>
</comment>
<dbReference type="CDD" id="cd11061">
    <property type="entry name" value="CYP67-like"/>
    <property type="match status" value="1"/>
</dbReference>
<keyword evidence="7" id="KW-1133">Transmembrane helix</keyword>
<evidence type="ECO:0000256" key="12">
    <source>
        <dbReference type="PIRSR" id="PIRSR602401-1"/>
    </source>
</evidence>
<dbReference type="InterPro" id="IPR050121">
    <property type="entry name" value="Cytochrome_P450_monoxygenase"/>
</dbReference>
<dbReference type="GO" id="GO:0020037">
    <property type="term" value="F:heme binding"/>
    <property type="evidence" value="ECO:0007669"/>
    <property type="project" value="InterPro"/>
</dbReference>
<evidence type="ECO:0000256" key="7">
    <source>
        <dbReference type="ARBA" id="ARBA00022989"/>
    </source>
</evidence>
<dbReference type="PROSITE" id="PS00086">
    <property type="entry name" value="CYTOCHROME_P450"/>
    <property type="match status" value="1"/>
</dbReference>
<name>A0A642VEE5_9ASCO</name>
<dbReference type="GO" id="GO:0004497">
    <property type="term" value="F:monooxygenase activity"/>
    <property type="evidence" value="ECO:0007669"/>
    <property type="project" value="UniProtKB-KW"/>
</dbReference>
<keyword evidence="9 12" id="KW-0408">Iron</keyword>
<evidence type="ECO:0000256" key="10">
    <source>
        <dbReference type="ARBA" id="ARBA00023033"/>
    </source>
</evidence>
<dbReference type="Gene3D" id="1.10.630.10">
    <property type="entry name" value="Cytochrome P450"/>
    <property type="match status" value="1"/>
</dbReference>
<dbReference type="EMBL" id="SWFS01000011">
    <property type="protein sequence ID" value="KAA8917759.1"/>
    <property type="molecule type" value="Genomic_DNA"/>
</dbReference>
<comment type="similarity">
    <text evidence="3 13">Belongs to the cytochrome P450 family.</text>
</comment>
<evidence type="ECO:0000256" key="2">
    <source>
        <dbReference type="ARBA" id="ARBA00004370"/>
    </source>
</evidence>
<proteinExistence type="inferred from homology"/>
<dbReference type="PANTHER" id="PTHR24305:SF237">
    <property type="entry name" value="CYTOCHROME P450 MONOOXYGENASE ATNE-RELATED"/>
    <property type="match status" value="1"/>
</dbReference>
<keyword evidence="5" id="KW-0812">Transmembrane</keyword>